<gene>
    <name evidence="1" type="ORF">FC85_GL002934</name>
</gene>
<evidence type="ECO:0008006" key="3">
    <source>
        <dbReference type="Google" id="ProtNLM"/>
    </source>
</evidence>
<sequence length="53" mass="6219">MIEMEKLGIIGGTGPESTLAYYRQLNYGFQKRLSKKVYNCLCWIQYKATFSIY</sequence>
<evidence type="ECO:0000313" key="1">
    <source>
        <dbReference type="EMBL" id="KRL66088.1"/>
    </source>
</evidence>
<accession>A0A0R1SJT9</accession>
<dbReference type="PATRIC" id="fig|1423739.3.peg.3052"/>
<dbReference type="Gene3D" id="3.40.50.1860">
    <property type="match status" value="1"/>
</dbReference>
<reference evidence="1 2" key="1">
    <citation type="journal article" date="2015" name="Genome Announc.">
        <title>Expanding the biotechnology potential of lactobacilli through comparative genomics of 213 strains and associated genera.</title>
        <authorList>
            <person name="Sun Z."/>
            <person name="Harris H.M."/>
            <person name="McCann A."/>
            <person name="Guo C."/>
            <person name="Argimon S."/>
            <person name="Zhang W."/>
            <person name="Yang X."/>
            <person name="Jeffery I.B."/>
            <person name="Cooney J.C."/>
            <person name="Kagawa T.F."/>
            <person name="Liu W."/>
            <person name="Song Y."/>
            <person name="Salvetti E."/>
            <person name="Wrobel A."/>
            <person name="Rasinkangas P."/>
            <person name="Parkhill J."/>
            <person name="Rea M.C."/>
            <person name="O'Sullivan O."/>
            <person name="Ritari J."/>
            <person name="Douillard F.P."/>
            <person name="Paul Ross R."/>
            <person name="Yang R."/>
            <person name="Briner A.E."/>
            <person name="Felis G.E."/>
            <person name="de Vos W.M."/>
            <person name="Barrangou R."/>
            <person name="Klaenhammer T.R."/>
            <person name="Caufield P.W."/>
            <person name="Cui Y."/>
            <person name="Zhang H."/>
            <person name="O'Toole P.W."/>
        </authorList>
    </citation>
    <scope>NUCLEOTIDE SEQUENCE [LARGE SCALE GENOMIC DNA]</scope>
    <source>
        <strain evidence="1 2">DSM 14421</strain>
    </source>
</reference>
<dbReference type="EMBL" id="AZEY01000050">
    <property type="protein sequence ID" value="KRL66088.1"/>
    <property type="molecule type" value="Genomic_DNA"/>
</dbReference>
<evidence type="ECO:0000313" key="2">
    <source>
        <dbReference type="Proteomes" id="UP000052013"/>
    </source>
</evidence>
<dbReference type="AlphaFoldDB" id="A0A0R1SJT9"/>
<name>A0A0R1SJT9_9LACO</name>
<dbReference type="GO" id="GO:0016855">
    <property type="term" value="F:racemase and epimerase activity, acting on amino acids and derivatives"/>
    <property type="evidence" value="ECO:0007669"/>
    <property type="project" value="InterPro"/>
</dbReference>
<dbReference type="SUPFAM" id="SSF53681">
    <property type="entry name" value="Aspartate/glutamate racemase"/>
    <property type="match status" value="1"/>
</dbReference>
<dbReference type="InterPro" id="IPR001920">
    <property type="entry name" value="Asp/Glu_race"/>
</dbReference>
<organism evidence="1 2">
    <name type="scientific">Lentilactobacillus diolivorans DSM 14421</name>
    <dbReference type="NCBI Taxonomy" id="1423739"/>
    <lineage>
        <taxon>Bacteria</taxon>
        <taxon>Bacillati</taxon>
        <taxon>Bacillota</taxon>
        <taxon>Bacilli</taxon>
        <taxon>Lactobacillales</taxon>
        <taxon>Lactobacillaceae</taxon>
        <taxon>Lentilactobacillus</taxon>
    </lineage>
</organism>
<protein>
    <recommendedName>
        <fullName evidence="3">Aspartate racemase</fullName>
    </recommendedName>
</protein>
<proteinExistence type="predicted"/>
<dbReference type="Proteomes" id="UP000052013">
    <property type="component" value="Unassembled WGS sequence"/>
</dbReference>
<dbReference type="STRING" id="1423739.FC85_GL002934"/>
<comment type="caution">
    <text evidence="1">The sequence shown here is derived from an EMBL/GenBank/DDBJ whole genome shotgun (WGS) entry which is preliminary data.</text>
</comment>